<dbReference type="EMBL" id="FLQV01000195">
    <property type="protein sequence ID" value="SBS84393.1"/>
    <property type="molecule type" value="Genomic_DNA"/>
</dbReference>
<feature type="coiled-coil region" evidence="12">
    <location>
        <begin position="575"/>
        <end position="604"/>
    </location>
</feature>
<dbReference type="Proteomes" id="UP000078546">
    <property type="component" value="Unassembled WGS sequence"/>
</dbReference>
<evidence type="ECO:0000256" key="7">
    <source>
        <dbReference type="ARBA" id="ARBA00023125"/>
    </source>
</evidence>
<evidence type="ECO:0000313" key="17">
    <source>
        <dbReference type="Proteomes" id="UP000078546"/>
    </source>
</evidence>
<dbReference type="InterPro" id="IPR021786">
    <property type="entry name" value="Cdc5p/Cef1_C"/>
</dbReference>
<dbReference type="InterPro" id="IPR047240">
    <property type="entry name" value="SANT_CDC5L_II"/>
</dbReference>
<keyword evidence="8" id="KW-0508">mRNA splicing</keyword>
<dbReference type="AlphaFoldDB" id="A0A1A8VV11"/>
<gene>
    <name evidence="16" type="ORF">POVCU1_010670</name>
</gene>
<proteinExistence type="inferred from homology"/>
<feature type="compositionally biased region" description="Basic and acidic residues" evidence="13">
    <location>
        <begin position="252"/>
        <end position="266"/>
    </location>
</feature>
<dbReference type="PROSITE" id="PS50090">
    <property type="entry name" value="MYB_LIKE"/>
    <property type="match status" value="2"/>
</dbReference>
<evidence type="ECO:0000256" key="2">
    <source>
        <dbReference type="ARBA" id="ARBA00022664"/>
    </source>
</evidence>
<keyword evidence="11" id="KW-0131">Cell cycle</keyword>
<evidence type="ECO:0000256" key="4">
    <source>
        <dbReference type="ARBA" id="ARBA00022737"/>
    </source>
</evidence>
<keyword evidence="9" id="KW-0234">DNA repair</keyword>
<keyword evidence="7" id="KW-0238">DNA-binding</keyword>
<organism evidence="16 17">
    <name type="scientific">Plasmodium ovale curtisi</name>
    <dbReference type="NCBI Taxonomy" id="864141"/>
    <lineage>
        <taxon>Eukaryota</taxon>
        <taxon>Sar</taxon>
        <taxon>Alveolata</taxon>
        <taxon>Apicomplexa</taxon>
        <taxon>Aconoidasida</taxon>
        <taxon>Haemosporida</taxon>
        <taxon>Plasmodiidae</taxon>
        <taxon>Plasmodium</taxon>
        <taxon>Plasmodium (Plasmodium)</taxon>
    </lineage>
</organism>
<protein>
    <submittedName>
        <fullName evidence="16">DNA binding protein Myb2</fullName>
    </submittedName>
</protein>
<name>A0A1A8VV11_PLAOA</name>
<feature type="domain" description="HTH myb-type" evidence="15">
    <location>
        <begin position="58"/>
        <end position="107"/>
    </location>
</feature>
<evidence type="ECO:0000259" key="14">
    <source>
        <dbReference type="PROSITE" id="PS50090"/>
    </source>
</evidence>
<evidence type="ECO:0000256" key="11">
    <source>
        <dbReference type="ARBA" id="ARBA00023306"/>
    </source>
</evidence>
<dbReference type="Gene3D" id="1.10.10.60">
    <property type="entry name" value="Homeodomain-like"/>
    <property type="match status" value="2"/>
</dbReference>
<feature type="domain" description="Myb-like" evidence="14">
    <location>
        <begin position="2"/>
        <end position="53"/>
    </location>
</feature>
<dbReference type="CDD" id="cd00167">
    <property type="entry name" value="SANT"/>
    <property type="match status" value="1"/>
</dbReference>
<dbReference type="SUPFAM" id="SSF46689">
    <property type="entry name" value="Homeodomain-like"/>
    <property type="match status" value="1"/>
</dbReference>
<dbReference type="GO" id="GO:0000974">
    <property type="term" value="C:Prp19 complex"/>
    <property type="evidence" value="ECO:0007669"/>
    <property type="project" value="InterPro"/>
</dbReference>
<dbReference type="SMART" id="SM00717">
    <property type="entry name" value="SANT"/>
    <property type="match status" value="2"/>
</dbReference>
<keyword evidence="4" id="KW-0677">Repeat</keyword>
<keyword evidence="6 12" id="KW-0175">Coiled coil</keyword>
<dbReference type="FunFam" id="1.10.10.60:FF:000021">
    <property type="entry name" value="CDC5 cell division cycle 5-like"/>
    <property type="match status" value="1"/>
</dbReference>
<evidence type="ECO:0000256" key="8">
    <source>
        <dbReference type="ARBA" id="ARBA00023187"/>
    </source>
</evidence>
<dbReference type="GO" id="GO:0003677">
    <property type="term" value="F:DNA binding"/>
    <property type="evidence" value="ECO:0007669"/>
    <property type="project" value="UniProtKB-KW"/>
</dbReference>
<dbReference type="PANTHER" id="PTHR45885">
    <property type="entry name" value="CELL DIVISION CYCLE 5-LIKE PROTEIN"/>
    <property type="match status" value="1"/>
</dbReference>
<feature type="coiled-coil region" evidence="12">
    <location>
        <begin position="912"/>
        <end position="949"/>
    </location>
</feature>
<evidence type="ECO:0000256" key="3">
    <source>
        <dbReference type="ARBA" id="ARBA00022728"/>
    </source>
</evidence>
<dbReference type="GO" id="GO:0000398">
    <property type="term" value="P:mRNA splicing, via spliceosome"/>
    <property type="evidence" value="ECO:0007669"/>
    <property type="project" value="InterPro"/>
</dbReference>
<feature type="region of interest" description="Disordered" evidence="13">
    <location>
        <begin position="113"/>
        <end position="140"/>
    </location>
</feature>
<dbReference type="CDD" id="cd11659">
    <property type="entry name" value="SANT_CDC5_II"/>
    <property type="match status" value="1"/>
</dbReference>
<evidence type="ECO:0000256" key="12">
    <source>
        <dbReference type="SAM" id="Coils"/>
    </source>
</evidence>
<keyword evidence="3" id="KW-0747">Spliceosome</keyword>
<keyword evidence="10" id="KW-0539">Nucleus</keyword>
<dbReference type="GO" id="GO:0005681">
    <property type="term" value="C:spliceosomal complex"/>
    <property type="evidence" value="ECO:0007669"/>
    <property type="project" value="UniProtKB-KW"/>
</dbReference>
<evidence type="ECO:0000256" key="9">
    <source>
        <dbReference type="ARBA" id="ARBA00023204"/>
    </source>
</evidence>
<evidence type="ECO:0000256" key="1">
    <source>
        <dbReference type="ARBA" id="ARBA00010506"/>
    </source>
</evidence>
<keyword evidence="5" id="KW-0227">DNA damage</keyword>
<dbReference type="Pfam" id="PF13921">
    <property type="entry name" value="Myb_DNA-bind_6"/>
    <property type="match status" value="1"/>
</dbReference>
<dbReference type="GO" id="GO:0006281">
    <property type="term" value="P:DNA repair"/>
    <property type="evidence" value="ECO:0007669"/>
    <property type="project" value="UniProtKB-KW"/>
</dbReference>
<feature type="region of interest" description="Disordered" evidence="13">
    <location>
        <begin position="252"/>
        <end position="277"/>
    </location>
</feature>
<feature type="domain" description="HTH myb-type" evidence="15">
    <location>
        <begin position="2"/>
        <end position="57"/>
    </location>
</feature>
<dbReference type="GO" id="GO:0006355">
    <property type="term" value="P:regulation of DNA-templated transcription"/>
    <property type="evidence" value="ECO:0007669"/>
    <property type="project" value="UniProtKB-ARBA"/>
</dbReference>
<sequence length="959" mass="112610">MRIQIKGGIWKNCEDEVLKAAVMKYGLNNWSRVASLLVRKSAKQCKARWYEWLDPSVRKTEWRKEEEEKLLHLAKLFPTQWRTIAPIVGRTAQQCLEHYEYLLDEAEGKVYEKNRNPRQLRPGEIDPAPETKPAKADPVDMDEDEKEMLAEAKARLANTKGKKAKRKAREKQLEQARRLALLQKKRELKAAGIISRDFKKKDKNKIDHVKEILFERKPPKGFYDVSDEQNIENVSEKIEKNNRRSIKSMEVEHINEDNAAQDDAKKTGRNRKAKRMNDEQNLLSTIENYDKQFNELSHLRKRVRLHLPEPILNENELDEIIQINKEATSFNQIIQEQNDNNNGKHIPISNILPSITSSPFILNDRDKFSSIGTNFYNNKSIAFSSKLDSSIQQAAQNILSRNVNVPLIGGDLPGGVKDTNENEHEDYDPTGESYGGNHASVCGDIHRDVRENVEQVRAEVESGLKVNKEERYRVEKAEIKSKIVSDIKSLKKNISLYAHSIISYRNVKTENSVIDNNTLVSEFYDDNYEEKIDRAKLHIKSSLANLPKEINTIELQMPDDNISEMEEGKDNKDIEESIVEDIQDEEKKKKKEEDKREKENFQKQNKIIRWNLPRPYFFNKINVLSIMGSKWIDVYNLIQNEMVLLIQNDMFNYPLKNGTPIQSKVLLDEVDLSFIEMANEYVLKEMKNFNTEEKIFNTEEKIFNTEEKIFNTEEKIFNTEEKNFNTEEKIFNTEEKIFNTEEKIFNTEKQMSSESKSFKLKHERNKIIIEKKHNDKYAKEIYSEDIYNTNIPLTNLTIQKGETDIIDVWEISNDKIIFIPSKNAYVHVEDLNEDDLKDGYKYKCERLKKFITKNMEFYKKVESKYDIYTKGYQQKIKNYKKVFDSLFNSYITYISEQDALNNLRNMEKMYALERIKEEKEENKREIEFHKTLKRVYAELAAENEQLKSIVSADASLTRM</sequence>
<evidence type="ECO:0000256" key="13">
    <source>
        <dbReference type="SAM" id="MobiDB-lite"/>
    </source>
</evidence>
<evidence type="ECO:0000313" key="16">
    <source>
        <dbReference type="EMBL" id="SBS84393.1"/>
    </source>
</evidence>
<dbReference type="Pfam" id="PF11831">
    <property type="entry name" value="Myb_Cef"/>
    <property type="match status" value="1"/>
</dbReference>
<dbReference type="FunFam" id="1.10.10.60:FF:000091">
    <property type="entry name" value="CDC5 cell division cycle 5-like"/>
    <property type="match status" value="1"/>
</dbReference>
<reference evidence="17" key="1">
    <citation type="submission" date="2016-05" db="EMBL/GenBank/DDBJ databases">
        <authorList>
            <person name="Naeem Raeece"/>
        </authorList>
    </citation>
    <scope>NUCLEOTIDE SEQUENCE [LARGE SCALE GENOMIC DNA]</scope>
</reference>
<evidence type="ECO:0000256" key="5">
    <source>
        <dbReference type="ARBA" id="ARBA00022763"/>
    </source>
</evidence>
<dbReference type="PROSITE" id="PS51294">
    <property type="entry name" value="HTH_MYB"/>
    <property type="match status" value="2"/>
</dbReference>
<dbReference type="PANTHER" id="PTHR45885:SF1">
    <property type="entry name" value="CELL DIVISION CYCLE 5-LIKE PROTEIN"/>
    <property type="match status" value="1"/>
</dbReference>
<dbReference type="InterPro" id="IPR017930">
    <property type="entry name" value="Myb_dom"/>
</dbReference>
<keyword evidence="2" id="KW-0507">mRNA processing</keyword>
<dbReference type="InterPro" id="IPR009057">
    <property type="entry name" value="Homeodomain-like_sf"/>
</dbReference>
<dbReference type="InterPro" id="IPR001005">
    <property type="entry name" value="SANT/Myb"/>
</dbReference>
<evidence type="ECO:0000259" key="15">
    <source>
        <dbReference type="PROSITE" id="PS51294"/>
    </source>
</evidence>
<comment type="similarity">
    <text evidence="1">Belongs to the CEF1 family.</text>
</comment>
<accession>A0A1A8VV11</accession>
<evidence type="ECO:0000256" key="10">
    <source>
        <dbReference type="ARBA" id="ARBA00023242"/>
    </source>
</evidence>
<evidence type="ECO:0000256" key="6">
    <source>
        <dbReference type="ARBA" id="ARBA00023054"/>
    </source>
</evidence>
<dbReference type="InterPro" id="IPR047242">
    <property type="entry name" value="CDC5L/Cef1"/>
</dbReference>
<feature type="domain" description="Myb-like" evidence="14">
    <location>
        <begin position="54"/>
        <end position="103"/>
    </location>
</feature>